<gene>
    <name evidence="14 16" type="primary">metG</name>
    <name evidence="16" type="ORF">NRE15_08165</name>
</gene>
<comment type="similarity">
    <text evidence="3 14">Belongs to the class-I aminoacyl-tRNA synthetase family. MetG type 2B subfamily.</text>
</comment>
<dbReference type="InterPro" id="IPR009080">
    <property type="entry name" value="tRNAsynth_Ia_anticodon-bd"/>
</dbReference>
<evidence type="ECO:0000256" key="3">
    <source>
        <dbReference type="ARBA" id="ARBA00005328"/>
    </source>
</evidence>
<evidence type="ECO:0000256" key="4">
    <source>
        <dbReference type="ARBA" id="ARBA00011738"/>
    </source>
</evidence>
<dbReference type="SUPFAM" id="SSF50249">
    <property type="entry name" value="Nucleic acid-binding proteins"/>
    <property type="match status" value="1"/>
</dbReference>
<dbReference type="InterPro" id="IPR033911">
    <property type="entry name" value="MetRS_core"/>
</dbReference>
<dbReference type="Gene3D" id="1.10.730.10">
    <property type="entry name" value="Isoleucyl-tRNA Synthetase, Domain 1"/>
    <property type="match status" value="1"/>
</dbReference>
<dbReference type="CDD" id="cd02800">
    <property type="entry name" value="tRNA_bind_EcMetRS_like"/>
    <property type="match status" value="1"/>
</dbReference>
<evidence type="ECO:0000256" key="12">
    <source>
        <dbReference type="ARBA" id="ARBA00023146"/>
    </source>
</evidence>
<feature type="domain" description="TRNA-binding" evidence="15">
    <location>
        <begin position="574"/>
        <end position="676"/>
    </location>
</feature>
<feature type="short sequence motif" description="'HIGH' region" evidence="14">
    <location>
        <begin position="17"/>
        <end position="27"/>
    </location>
</feature>
<keyword evidence="17" id="KW-1185">Reference proteome</keyword>
<dbReference type="PRINTS" id="PR01041">
    <property type="entry name" value="TRNASYNTHMET"/>
</dbReference>
<dbReference type="PROSITE" id="PS00178">
    <property type="entry name" value="AA_TRNA_LIGASE_I"/>
    <property type="match status" value="1"/>
</dbReference>
<comment type="catalytic activity">
    <reaction evidence="13 14">
        <text>tRNA(Met) + L-methionine + ATP = L-methionyl-tRNA(Met) + AMP + diphosphate</text>
        <dbReference type="Rhea" id="RHEA:13481"/>
        <dbReference type="Rhea" id="RHEA-COMP:9667"/>
        <dbReference type="Rhea" id="RHEA-COMP:9698"/>
        <dbReference type="ChEBI" id="CHEBI:30616"/>
        <dbReference type="ChEBI" id="CHEBI:33019"/>
        <dbReference type="ChEBI" id="CHEBI:57844"/>
        <dbReference type="ChEBI" id="CHEBI:78442"/>
        <dbReference type="ChEBI" id="CHEBI:78530"/>
        <dbReference type="ChEBI" id="CHEBI:456215"/>
        <dbReference type="EC" id="6.1.1.10"/>
    </reaction>
</comment>
<feature type="short sequence motif" description="'KMSKS' region" evidence="14">
    <location>
        <begin position="312"/>
        <end position="316"/>
    </location>
</feature>
<comment type="caution">
    <text evidence="14">Lacks conserved residue(s) required for the propagation of feature annotation.</text>
</comment>
<evidence type="ECO:0000313" key="17">
    <source>
        <dbReference type="Proteomes" id="UP001315967"/>
    </source>
</evidence>
<dbReference type="PANTHER" id="PTHR43326:SF1">
    <property type="entry name" value="METHIONINE--TRNA LIGASE, MITOCHONDRIAL"/>
    <property type="match status" value="1"/>
</dbReference>
<dbReference type="InterPro" id="IPR023457">
    <property type="entry name" value="Met-tRNA_synth_2"/>
</dbReference>
<dbReference type="InterPro" id="IPR002547">
    <property type="entry name" value="tRNA-bd_dom"/>
</dbReference>
<dbReference type="InterPro" id="IPR014729">
    <property type="entry name" value="Rossmann-like_a/b/a_fold"/>
</dbReference>
<dbReference type="RefSeq" id="WP_313792397.1">
    <property type="nucleotide sequence ID" value="NZ_CP102453.1"/>
</dbReference>
<dbReference type="EMBL" id="CP102453">
    <property type="protein sequence ID" value="UUX32895.1"/>
    <property type="molecule type" value="Genomic_DNA"/>
</dbReference>
<organism evidence="16 17">
    <name type="scientific">Fundicoccus culcitae</name>
    <dbReference type="NCBI Taxonomy" id="2969821"/>
    <lineage>
        <taxon>Bacteria</taxon>
        <taxon>Bacillati</taxon>
        <taxon>Bacillota</taxon>
        <taxon>Bacilli</taxon>
        <taxon>Lactobacillales</taxon>
        <taxon>Aerococcaceae</taxon>
        <taxon>Fundicoccus</taxon>
    </lineage>
</organism>
<dbReference type="InterPro" id="IPR015413">
    <property type="entry name" value="Methionyl/Leucyl_tRNA_Synth"/>
</dbReference>
<protein>
    <recommendedName>
        <fullName evidence="14">Methionine--tRNA ligase</fullName>
        <ecNumber evidence="14">6.1.1.10</ecNumber>
    </recommendedName>
    <alternativeName>
        <fullName evidence="14">Methionyl-tRNA synthetase</fullName>
        <shortName evidence="14">MetRS</shortName>
    </alternativeName>
</protein>
<keyword evidence="9 14" id="KW-0067">ATP-binding</keyword>
<dbReference type="PROSITE" id="PS50886">
    <property type="entry name" value="TRBD"/>
    <property type="match status" value="1"/>
</dbReference>
<proteinExistence type="inferred from homology"/>
<dbReference type="Pfam" id="PF09334">
    <property type="entry name" value="tRNA-synt_1g"/>
    <property type="match status" value="1"/>
</dbReference>
<dbReference type="NCBIfam" id="NF008900">
    <property type="entry name" value="PRK12267.1"/>
    <property type="match status" value="1"/>
</dbReference>
<dbReference type="InterPro" id="IPR012340">
    <property type="entry name" value="NA-bd_OB-fold"/>
</dbReference>
<dbReference type="GO" id="GO:0004825">
    <property type="term" value="F:methionine-tRNA ligase activity"/>
    <property type="evidence" value="ECO:0007669"/>
    <property type="project" value="UniProtKB-EC"/>
</dbReference>
<dbReference type="Gene3D" id="2.170.220.10">
    <property type="match status" value="1"/>
</dbReference>
<evidence type="ECO:0000256" key="14">
    <source>
        <dbReference type="HAMAP-Rule" id="MF_01228"/>
    </source>
</evidence>
<dbReference type="InterPro" id="IPR041872">
    <property type="entry name" value="Anticodon_Met"/>
</dbReference>
<keyword evidence="12 14" id="KW-0030">Aminoacyl-tRNA synthetase</keyword>
<dbReference type="InterPro" id="IPR014758">
    <property type="entry name" value="Met-tRNA_synth"/>
</dbReference>
<evidence type="ECO:0000256" key="13">
    <source>
        <dbReference type="ARBA" id="ARBA00047364"/>
    </source>
</evidence>
<dbReference type="CDD" id="cd07957">
    <property type="entry name" value="Anticodon_Ia_Met"/>
    <property type="match status" value="1"/>
</dbReference>
<dbReference type="Gene3D" id="3.40.50.620">
    <property type="entry name" value="HUPs"/>
    <property type="match status" value="1"/>
</dbReference>
<evidence type="ECO:0000256" key="7">
    <source>
        <dbReference type="ARBA" id="ARBA00022598"/>
    </source>
</evidence>
<dbReference type="Pfam" id="PF01588">
    <property type="entry name" value="tRNA_bind"/>
    <property type="match status" value="1"/>
</dbReference>
<dbReference type="InterPro" id="IPR001412">
    <property type="entry name" value="aa-tRNA-synth_I_CS"/>
</dbReference>
<sequence>MTNQTNKKTYYISTPIYYPSGKLHIGNTYSTVLSDAIARYKRLMGYDVYFNTGTDEHGQKIEQAAEKLHMDPKTYVDGMADSIKELYQLMDISYDHFIRTTDASHEKAIQDIFEQLLEQGDIYLGEYSGWYSVSDEEYFTESQMAEVYRDEAGNMTGGIAPTGNEVQWVKEESYFFRMSHYADRLLKYYEEHPDFIVPEFRKTEMVNNFIKPGLEDLAVSRTTFSWGIPVKSNPKHVVYVWIDALANYITTLGYGSDNTENFEKFWPNDLNVIGKDITRFHTIYWPTILMALDLPLPKQILSHGWLVMKDGKMSKSKGNAVYPEVLIERYGLDATRYYLLSEMSQGNDNTFTPEDFVKRTNTDLANDLGNLLNRTIAMMNKYFAGKVPTHRDEHEATVVDSEYEAFITEHIQAYHQGFDDLKIATSIEHVMTIVSRANKYIDETTPWVLAKNEADTGKLKSVMYHLAETLRIVAHLLRPFLTQAPTQIFTQLGMPDQMDLTIEALAWGQMPADVTVIEKGVPIFPRFDVEQEVAYISEHMSGKVSSSTDEVVDDWDPAKVELVYEETESVEFEQFAQVEMKVAEVIDVEPVEGSNKLLKFRLDAGDKGHRQILSGIAKFYPNYQELMGKKLCIVANLKPRKMMGHLSQGMILSAEKDGQLSLIFAPADMPNGALLG</sequence>
<evidence type="ECO:0000259" key="15">
    <source>
        <dbReference type="PROSITE" id="PS50886"/>
    </source>
</evidence>
<reference evidence="16 17" key="1">
    <citation type="submission" date="2022-08" db="EMBL/GenBank/DDBJ databases">
        <title>Aerococcaceae sp. nov isolated from spoiled eye mask.</title>
        <authorList>
            <person name="Zhou G."/>
            <person name="Xie X.-B."/>
            <person name="Shi Q.-S."/>
            <person name="Wang Y.-S."/>
            <person name="Wen X."/>
            <person name="Peng H."/>
            <person name="Yang X.-J."/>
            <person name="Tao H.-B."/>
            <person name="Huang X.-M."/>
        </authorList>
    </citation>
    <scope>NUCLEOTIDE SEQUENCE [LARGE SCALE GENOMIC DNA]</scope>
    <source>
        <strain evidence="17">DM20194951</strain>
    </source>
</reference>
<accession>A0ABY5P398</accession>
<dbReference type="CDD" id="cd00814">
    <property type="entry name" value="MetRS_core"/>
    <property type="match status" value="1"/>
</dbReference>
<dbReference type="NCBIfam" id="TIGR00399">
    <property type="entry name" value="metG_C_term"/>
    <property type="match status" value="1"/>
</dbReference>
<evidence type="ECO:0000256" key="9">
    <source>
        <dbReference type="ARBA" id="ARBA00022840"/>
    </source>
</evidence>
<keyword evidence="10 14" id="KW-0694">RNA-binding</keyword>
<dbReference type="EC" id="6.1.1.10" evidence="14"/>
<dbReference type="NCBIfam" id="TIGR00398">
    <property type="entry name" value="metG"/>
    <property type="match status" value="1"/>
</dbReference>
<name>A0ABY5P398_9LACT</name>
<dbReference type="InterPro" id="IPR004495">
    <property type="entry name" value="Met-tRNA-synth_bsu_C"/>
</dbReference>
<dbReference type="SUPFAM" id="SSF52374">
    <property type="entry name" value="Nucleotidylyl transferase"/>
    <property type="match status" value="1"/>
</dbReference>
<dbReference type="HAMAP" id="MF_01228">
    <property type="entry name" value="Met_tRNA_synth_type2"/>
    <property type="match status" value="1"/>
</dbReference>
<comment type="subunit">
    <text evidence="4 14">Homodimer.</text>
</comment>
<evidence type="ECO:0000256" key="11">
    <source>
        <dbReference type="ARBA" id="ARBA00022917"/>
    </source>
</evidence>
<dbReference type="PANTHER" id="PTHR43326">
    <property type="entry name" value="METHIONYL-TRNA SYNTHETASE"/>
    <property type="match status" value="1"/>
</dbReference>
<comment type="function">
    <text evidence="1 14">Is required not only for elongation of protein synthesis but also for the initiation of all mRNA translation through initiator tRNA(fMet) aminoacylation.</text>
</comment>
<evidence type="ECO:0000313" key="16">
    <source>
        <dbReference type="EMBL" id="UUX32895.1"/>
    </source>
</evidence>
<keyword evidence="7 14" id="KW-0436">Ligase</keyword>
<evidence type="ECO:0000256" key="6">
    <source>
        <dbReference type="ARBA" id="ARBA00022555"/>
    </source>
</evidence>
<dbReference type="SUPFAM" id="SSF47323">
    <property type="entry name" value="Anticodon-binding domain of a subclass of class I aminoacyl-tRNA synthetases"/>
    <property type="match status" value="1"/>
</dbReference>
<keyword evidence="6 14" id="KW-0820">tRNA-binding</keyword>
<evidence type="ECO:0000256" key="5">
    <source>
        <dbReference type="ARBA" id="ARBA00022490"/>
    </source>
</evidence>
<keyword evidence="11 14" id="KW-0648">Protein biosynthesis</keyword>
<comment type="subcellular location">
    <subcellularLocation>
        <location evidence="2 14">Cytoplasm</location>
    </subcellularLocation>
</comment>
<evidence type="ECO:0000256" key="1">
    <source>
        <dbReference type="ARBA" id="ARBA00003314"/>
    </source>
</evidence>
<dbReference type="Pfam" id="PF19303">
    <property type="entry name" value="Anticodon_3"/>
    <property type="match status" value="1"/>
</dbReference>
<evidence type="ECO:0000256" key="10">
    <source>
        <dbReference type="ARBA" id="ARBA00022884"/>
    </source>
</evidence>
<keyword evidence="5 14" id="KW-0963">Cytoplasm</keyword>
<dbReference type="Proteomes" id="UP001315967">
    <property type="component" value="Chromosome"/>
</dbReference>
<evidence type="ECO:0000256" key="8">
    <source>
        <dbReference type="ARBA" id="ARBA00022741"/>
    </source>
</evidence>
<dbReference type="Gene3D" id="2.40.50.140">
    <property type="entry name" value="Nucleic acid-binding proteins"/>
    <property type="match status" value="1"/>
</dbReference>
<keyword evidence="8 14" id="KW-0547">Nucleotide-binding</keyword>
<evidence type="ECO:0000256" key="2">
    <source>
        <dbReference type="ARBA" id="ARBA00004496"/>
    </source>
</evidence>